<evidence type="ECO:0000313" key="3">
    <source>
        <dbReference type="Proteomes" id="UP000223606"/>
    </source>
</evidence>
<dbReference type="KEGG" id="hdi:HDIA_1354"/>
<dbReference type="EMBL" id="LT960614">
    <property type="protein sequence ID" value="SON54895.1"/>
    <property type="molecule type" value="Genomic_DNA"/>
</dbReference>
<dbReference type="AlphaFoldDB" id="A0A2C9D5U8"/>
<gene>
    <name evidence="2" type="ORF">HDIA_1354</name>
</gene>
<sequence length="100" mass="10499">MRMRHRVLGPIAGILLLAMMPFSIEPAWAACLSAQQASQAIASGAARRLSSVAGGVGGEIVNAQLCDEGGRLVYRLVVKMGQGRVANVVVDARTGQVLQR</sequence>
<dbReference type="Pfam" id="PF03413">
    <property type="entry name" value="PepSY"/>
    <property type="match status" value="1"/>
</dbReference>
<reference evidence="3" key="1">
    <citation type="submission" date="2017-09" db="EMBL/GenBank/DDBJ databases">
        <title>Genome sequence of Nannocystis excedens DSM 71.</title>
        <authorList>
            <person name="Blom J."/>
        </authorList>
    </citation>
    <scope>NUCLEOTIDE SEQUENCE [LARGE SCALE GENOMIC DNA]</scope>
    <source>
        <strain evidence="3">type strain: E19</strain>
    </source>
</reference>
<dbReference type="Gene3D" id="3.10.450.40">
    <property type="match status" value="1"/>
</dbReference>
<dbReference type="InterPro" id="IPR025711">
    <property type="entry name" value="PepSY"/>
</dbReference>
<proteinExistence type="predicted"/>
<evidence type="ECO:0000259" key="1">
    <source>
        <dbReference type="Pfam" id="PF03413"/>
    </source>
</evidence>
<keyword evidence="3" id="KW-1185">Reference proteome</keyword>
<organism evidence="2 3">
    <name type="scientific">Hartmannibacter diazotrophicus</name>
    <dbReference type="NCBI Taxonomy" id="1482074"/>
    <lineage>
        <taxon>Bacteria</taxon>
        <taxon>Pseudomonadati</taxon>
        <taxon>Pseudomonadota</taxon>
        <taxon>Alphaproteobacteria</taxon>
        <taxon>Hyphomicrobiales</taxon>
        <taxon>Pleomorphomonadaceae</taxon>
        <taxon>Hartmannibacter</taxon>
    </lineage>
</organism>
<name>A0A2C9D5U8_9HYPH</name>
<dbReference type="Proteomes" id="UP000223606">
    <property type="component" value="Chromosome 1"/>
</dbReference>
<evidence type="ECO:0000313" key="2">
    <source>
        <dbReference type="EMBL" id="SON54895.1"/>
    </source>
</evidence>
<accession>A0A2C9D5U8</accession>
<protein>
    <recommendedName>
        <fullName evidence="1">PepSY domain-containing protein</fullName>
    </recommendedName>
</protein>
<feature type="domain" description="PepSY" evidence="1">
    <location>
        <begin position="32"/>
        <end position="98"/>
    </location>
</feature>